<feature type="coiled-coil region" evidence="4">
    <location>
        <begin position="393"/>
        <end position="462"/>
    </location>
</feature>
<accession>A0A7J6MNL2</accession>
<feature type="repeat" description="WD" evidence="3">
    <location>
        <begin position="145"/>
        <end position="167"/>
    </location>
</feature>
<dbReference type="InterPro" id="IPR036322">
    <property type="entry name" value="WD40_repeat_dom_sf"/>
</dbReference>
<feature type="compositionally biased region" description="Low complexity" evidence="5">
    <location>
        <begin position="763"/>
        <end position="773"/>
    </location>
</feature>
<dbReference type="InterPro" id="IPR015943">
    <property type="entry name" value="WD40/YVTN_repeat-like_dom_sf"/>
</dbReference>
<keyword evidence="1 3" id="KW-0853">WD repeat</keyword>
<evidence type="ECO:0000313" key="7">
    <source>
        <dbReference type="Proteomes" id="UP000572268"/>
    </source>
</evidence>
<feature type="coiled-coil region" evidence="4">
    <location>
        <begin position="869"/>
        <end position="896"/>
    </location>
</feature>
<feature type="region of interest" description="Disordered" evidence="5">
    <location>
        <begin position="981"/>
        <end position="1019"/>
    </location>
</feature>
<keyword evidence="4" id="KW-0175">Coiled coil</keyword>
<dbReference type="InterPro" id="IPR001680">
    <property type="entry name" value="WD40_rpt"/>
</dbReference>
<comment type="caution">
    <text evidence="6">The sequence shown here is derived from an EMBL/GenBank/DDBJ whole genome shotgun (WGS) entry which is preliminary data.</text>
</comment>
<evidence type="ECO:0000313" key="6">
    <source>
        <dbReference type="EMBL" id="KAF4672996.1"/>
    </source>
</evidence>
<dbReference type="Gene3D" id="2.130.10.10">
    <property type="entry name" value="YVTN repeat-like/Quinoprotein amine dehydrogenase"/>
    <property type="match status" value="1"/>
</dbReference>
<proteinExistence type="predicted"/>
<evidence type="ECO:0000256" key="3">
    <source>
        <dbReference type="PROSITE-ProRule" id="PRU00221"/>
    </source>
</evidence>
<sequence>MDTTSAPQIIEHINEPLNFTPFDTLVTHTDFLAFLRLSYKLRARTRPRFAVMGQFPKATGAVRICEMDQGKLTKLVEKEWPVGVKCGTFAASPSYESRHLAIGDYGGRLTLFDVDRMDKPFFSVKAHDSIINAIDGCKGPGPVEVVTGSRDGSVKIWDPRTQDPVVCLEPVPEARAASAGVSVADCWAVAFGNAYNEIERVVAAGYDNGDIKLFDLRTMQLRWDTNVKNGVTHVAFDRKDIKMNKLAVSCLEATMIVYDMRTYNPTTGYSGCLEKVLTRGENQKNQPQGGAGTVWGCHFLPQNRDIWCTAGGSGGLFLHKYNYPMERETRDKNNNPVGVAGTCELLNQRDVSTQPIIAFDWHPDKEGLAVMGSLDQTVKVAIYKAQALNDSDVLFLESRVRTLENDVKALSAQLIDSQTELAVIREARDKYRDMYTRFAKRHEELMVRLNTAEREREAAAKDRERLQVFLKTCCEENNEDAYSLGVKLARSRETLKAMQGSLGYARSEITRLEQSNQELTEEVKKYRAACELSRTVHEVEQRTQEENFKEEMGRALLAKDLQIDREVPGIIQVADRATQEASILKAHFYSGESGVPDYDPSLRQALREMEAIDAEIDKLDPAYATWKNRIKFHSDFKRGNALVQEEGERRGVNTQTAKTPNDDGGKPRHTNDIEESTTRRWPLTDSGTTAESVRDVEGSTGCLLNASTKAVSELSCGNGQIDVDVLRLFKENQELNGKEGLALNKGSIEPSLARASRGCVSQSTEEASAASTTKIHPSYEGTEGGRVRRTPLLNVQQAQSCASLSTREENLCEILCSEIAFLERKLQRSEEYNKWGGSSPEMTAGDLSPMSLVSSRGAATPPSFGGWSLEEVSRRCDALEEEMQQIRARLVSTGESVEAGGTVDKAVETSTCSDGGIATRIGPLEEQVRCARDEARRWKDSYRRLEQDQRELIEASHEDEKHLQELSAQVSMLQDQLSQRMPKAAVKLPSVEGRKSTRHHRRSPLATARATYGAVKQLR</sequence>
<evidence type="ECO:0000256" key="1">
    <source>
        <dbReference type="ARBA" id="ARBA00022574"/>
    </source>
</evidence>
<feature type="coiled-coil region" evidence="4">
    <location>
        <begin position="502"/>
        <end position="529"/>
    </location>
</feature>
<name>A0A7J6MNL2_PEROL</name>
<organism evidence="6 7">
    <name type="scientific">Perkinsus olseni</name>
    <name type="common">Perkinsus atlanticus</name>
    <dbReference type="NCBI Taxonomy" id="32597"/>
    <lineage>
        <taxon>Eukaryota</taxon>
        <taxon>Sar</taxon>
        <taxon>Alveolata</taxon>
        <taxon>Perkinsozoa</taxon>
        <taxon>Perkinsea</taxon>
        <taxon>Perkinsida</taxon>
        <taxon>Perkinsidae</taxon>
        <taxon>Perkinsus</taxon>
    </lineage>
</organism>
<feature type="region of interest" description="Disordered" evidence="5">
    <location>
        <begin position="763"/>
        <end position="785"/>
    </location>
</feature>
<dbReference type="PANTHER" id="PTHR10971">
    <property type="entry name" value="MRNA EXPORT FACTOR AND BUB3"/>
    <property type="match status" value="1"/>
</dbReference>
<dbReference type="PROSITE" id="PS50082">
    <property type="entry name" value="WD_REPEATS_2"/>
    <property type="match status" value="1"/>
</dbReference>
<protein>
    <submittedName>
        <fullName evidence="6">WD repeat-containing protein 92</fullName>
    </submittedName>
</protein>
<evidence type="ECO:0000256" key="4">
    <source>
        <dbReference type="SAM" id="Coils"/>
    </source>
</evidence>
<dbReference type="EMBL" id="JABANN010000061">
    <property type="protein sequence ID" value="KAF4672996.1"/>
    <property type="molecule type" value="Genomic_DNA"/>
</dbReference>
<dbReference type="Proteomes" id="UP000572268">
    <property type="component" value="Unassembled WGS sequence"/>
</dbReference>
<dbReference type="Pfam" id="PF00400">
    <property type="entry name" value="WD40"/>
    <property type="match status" value="1"/>
</dbReference>
<evidence type="ECO:0000256" key="2">
    <source>
        <dbReference type="ARBA" id="ARBA00022737"/>
    </source>
</evidence>
<dbReference type="SUPFAM" id="SSF50978">
    <property type="entry name" value="WD40 repeat-like"/>
    <property type="match status" value="1"/>
</dbReference>
<feature type="compositionally biased region" description="Basic and acidic residues" evidence="5">
    <location>
        <begin position="660"/>
        <end position="678"/>
    </location>
</feature>
<feature type="coiled-coil region" evidence="4">
    <location>
        <begin position="928"/>
        <end position="955"/>
    </location>
</feature>
<evidence type="ECO:0000256" key="5">
    <source>
        <dbReference type="SAM" id="MobiDB-lite"/>
    </source>
</evidence>
<dbReference type="AlphaFoldDB" id="A0A7J6MNL2"/>
<gene>
    <name evidence="6" type="primary">WDR92</name>
    <name evidence="6" type="ORF">FOL46_008047</name>
</gene>
<dbReference type="SMART" id="SM00320">
    <property type="entry name" value="WD40"/>
    <property type="match status" value="4"/>
</dbReference>
<feature type="region of interest" description="Disordered" evidence="5">
    <location>
        <begin position="644"/>
        <end position="693"/>
    </location>
</feature>
<reference evidence="6 7" key="1">
    <citation type="submission" date="2020-04" db="EMBL/GenBank/DDBJ databases">
        <title>Perkinsus olseni comparative genomics.</title>
        <authorList>
            <person name="Bogema D.R."/>
        </authorList>
    </citation>
    <scope>NUCLEOTIDE SEQUENCE [LARGE SCALE GENOMIC DNA]</scope>
    <source>
        <strain evidence="6">ATCC PRA-31</strain>
    </source>
</reference>
<keyword evidence="2" id="KW-0677">Repeat</keyword>